<keyword evidence="1" id="KW-0812">Transmembrane</keyword>
<dbReference type="InterPro" id="IPR001214">
    <property type="entry name" value="SET_dom"/>
</dbReference>
<proteinExistence type="predicted"/>
<keyword evidence="1" id="KW-0472">Membrane</keyword>
<evidence type="ECO:0000313" key="3">
    <source>
        <dbReference type="EMBL" id="KAJ8017737.1"/>
    </source>
</evidence>
<evidence type="ECO:0000259" key="2">
    <source>
        <dbReference type="PROSITE" id="PS50280"/>
    </source>
</evidence>
<dbReference type="OrthoDB" id="16287at2759"/>
<dbReference type="GO" id="GO:0005700">
    <property type="term" value="C:polytene chromosome"/>
    <property type="evidence" value="ECO:0007669"/>
    <property type="project" value="TreeGrafter"/>
</dbReference>
<dbReference type="PROSITE" id="PS50280">
    <property type="entry name" value="SET"/>
    <property type="match status" value="1"/>
</dbReference>
<gene>
    <name evidence="3" type="ORF">HOLleu_44644</name>
</gene>
<keyword evidence="4" id="KW-1185">Reference proteome</keyword>
<feature type="transmembrane region" description="Helical" evidence="1">
    <location>
        <begin position="14"/>
        <end position="32"/>
    </location>
</feature>
<organism evidence="3 4">
    <name type="scientific">Holothuria leucospilota</name>
    <name type="common">Black long sea cucumber</name>
    <name type="synonym">Mertensiothuria leucospilota</name>
    <dbReference type="NCBI Taxonomy" id="206669"/>
    <lineage>
        <taxon>Eukaryota</taxon>
        <taxon>Metazoa</taxon>
        <taxon>Echinodermata</taxon>
        <taxon>Eleutherozoa</taxon>
        <taxon>Echinozoa</taxon>
        <taxon>Holothuroidea</taxon>
        <taxon>Aspidochirotacea</taxon>
        <taxon>Aspidochirotida</taxon>
        <taxon>Holothuriidae</taxon>
        <taxon>Holothuria</taxon>
    </lineage>
</organism>
<dbReference type="AlphaFoldDB" id="A0A9Q0Y8P7"/>
<dbReference type="PANTHER" id="PTHR46167:SF1">
    <property type="entry name" value="N-LYSINE METHYLTRANSFERASE KMT5A"/>
    <property type="match status" value="1"/>
</dbReference>
<dbReference type="Proteomes" id="UP001152320">
    <property type="component" value="Unassembled WGS sequence"/>
</dbReference>
<dbReference type="GO" id="GO:0043516">
    <property type="term" value="P:regulation of DNA damage response, signal transduction by p53 class mediator"/>
    <property type="evidence" value="ECO:0007669"/>
    <property type="project" value="TreeGrafter"/>
</dbReference>
<feature type="domain" description="SET" evidence="2">
    <location>
        <begin position="60"/>
        <end position="181"/>
    </location>
</feature>
<accession>A0A9Q0Y8P7</accession>
<evidence type="ECO:0000313" key="4">
    <source>
        <dbReference type="Proteomes" id="UP001152320"/>
    </source>
</evidence>
<dbReference type="Gene3D" id="2.170.270.10">
    <property type="entry name" value="SET domain"/>
    <property type="match status" value="1"/>
</dbReference>
<dbReference type="GO" id="GO:0005634">
    <property type="term" value="C:nucleus"/>
    <property type="evidence" value="ECO:0007669"/>
    <property type="project" value="TreeGrafter"/>
</dbReference>
<comment type="caution">
    <text evidence="3">The sequence shown here is derived from an EMBL/GenBank/DDBJ whole genome shotgun (WGS) entry which is preliminary data.</text>
</comment>
<name>A0A9Q0Y8P7_HOLLE</name>
<dbReference type="EMBL" id="JAIZAY010001074">
    <property type="protein sequence ID" value="KAJ8017737.1"/>
    <property type="molecule type" value="Genomic_DNA"/>
</dbReference>
<dbReference type="Pfam" id="PF00856">
    <property type="entry name" value="SET"/>
    <property type="match status" value="1"/>
</dbReference>
<dbReference type="SMART" id="SM00317">
    <property type="entry name" value="SET"/>
    <property type="match status" value="1"/>
</dbReference>
<protein>
    <submittedName>
        <fullName evidence="3">Histone-lysine N-methyltransferase set-1</fullName>
    </submittedName>
</protein>
<sequence>MNSWYCTYNTLDQFFFVNNTSSALYVLLFRQFRYVKMSRRRREKPADVAISMVKQKLDRDGFYMKEIPPKGRGVFAKVSFTKGEFLLQYAGKLIPGDEGDKLEEEESSGFRFFITFKGKDYCIDATEEPEEGPSLGRLVNHGEKKEVNVKLSVIDVDSKPALCLFALTDIAPGQELLYDYGVSNLPWIQQNKV</sequence>
<dbReference type="GO" id="GO:0042799">
    <property type="term" value="F:histone H4K20 methyltransferase activity"/>
    <property type="evidence" value="ECO:0007669"/>
    <property type="project" value="TreeGrafter"/>
</dbReference>
<keyword evidence="1" id="KW-1133">Transmembrane helix</keyword>
<dbReference type="SUPFAM" id="SSF82199">
    <property type="entry name" value="SET domain"/>
    <property type="match status" value="1"/>
</dbReference>
<dbReference type="InterPro" id="IPR046341">
    <property type="entry name" value="SET_dom_sf"/>
</dbReference>
<evidence type="ECO:0000256" key="1">
    <source>
        <dbReference type="SAM" id="Phobius"/>
    </source>
</evidence>
<dbReference type="PANTHER" id="PTHR46167">
    <property type="entry name" value="N-LYSINE METHYLTRANSFERASE KMT5A"/>
    <property type="match status" value="1"/>
</dbReference>
<dbReference type="GO" id="GO:0006357">
    <property type="term" value="P:regulation of transcription by RNA polymerase II"/>
    <property type="evidence" value="ECO:0007669"/>
    <property type="project" value="TreeGrafter"/>
</dbReference>
<reference evidence="3" key="1">
    <citation type="submission" date="2021-10" db="EMBL/GenBank/DDBJ databases">
        <title>Tropical sea cucumber genome reveals ecological adaptation and Cuvierian tubules defense mechanism.</title>
        <authorList>
            <person name="Chen T."/>
        </authorList>
    </citation>
    <scope>NUCLEOTIDE SEQUENCE</scope>
    <source>
        <strain evidence="3">Nanhai2018</strain>
        <tissue evidence="3">Muscle</tissue>
    </source>
</reference>
<dbReference type="InterPro" id="IPR051760">
    <property type="entry name" value="KMT5A"/>
</dbReference>